<gene>
    <name evidence="1" type="ORF">EV356DRAFT_573383</name>
</gene>
<dbReference type="AlphaFoldDB" id="A0A6A6HJX8"/>
<sequence length="148" mass="16970">MPSAAENQAATLEQFIAGWKKFTPDDWTATWSEDCIQKMLPFTLGVPARSRTEVQVVLPKLMEILTNYELEICEIVHDVSRSKAVIYATSKANTPFGDFKWTNEYAVFLSFTVDGKQINKVEEMVDTAFYREFFPKFQSYLSEHGPSH</sequence>
<dbReference type="Proteomes" id="UP000800092">
    <property type="component" value="Unassembled WGS sequence"/>
</dbReference>
<dbReference type="OrthoDB" id="3758478at2759"/>
<protein>
    <recommendedName>
        <fullName evidence="3">SnoaL-like domain-containing protein</fullName>
    </recommendedName>
</protein>
<keyword evidence="2" id="KW-1185">Reference proteome</keyword>
<name>A0A6A6HJX8_VIRVR</name>
<proteinExistence type="predicted"/>
<reference evidence="1" key="1">
    <citation type="journal article" date="2020" name="Stud. Mycol.">
        <title>101 Dothideomycetes genomes: a test case for predicting lifestyles and emergence of pathogens.</title>
        <authorList>
            <person name="Haridas S."/>
            <person name="Albert R."/>
            <person name="Binder M."/>
            <person name="Bloem J."/>
            <person name="Labutti K."/>
            <person name="Salamov A."/>
            <person name="Andreopoulos B."/>
            <person name="Baker S."/>
            <person name="Barry K."/>
            <person name="Bills G."/>
            <person name="Bluhm B."/>
            <person name="Cannon C."/>
            <person name="Castanera R."/>
            <person name="Culley D."/>
            <person name="Daum C."/>
            <person name="Ezra D."/>
            <person name="Gonzalez J."/>
            <person name="Henrissat B."/>
            <person name="Kuo A."/>
            <person name="Liang C."/>
            <person name="Lipzen A."/>
            <person name="Lutzoni F."/>
            <person name="Magnuson J."/>
            <person name="Mondo S."/>
            <person name="Nolan M."/>
            <person name="Ohm R."/>
            <person name="Pangilinan J."/>
            <person name="Park H.-J."/>
            <person name="Ramirez L."/>
            <person name="Alfaro M."/>
            <person name="Sun H."/>
            <person name="Tritt A."/>
            <person name="Yoshinaga Y."/>
            <person name="Zwiers L.-H."/>
            <person name="Turgeon B."/>
            <person name="Goodwin S."/>
            <person name="Spatafora J."/>
            <person name="Crous P."/>
            <person name="Grigoriev I."/>
        </authorList>
    </citation>
    <scope>NUCLEOTIDE SEQUENCE</scope>
    <source>
        <strain evidence="1">Tuck. ex Michener</strain>
    </source>
</reference>
<evidence type="ECO:0000313" key="1">
    <source>
        <dbReference type="EMBL" id="KAF2238271.1"/>
    </source>
</evidence>
<dbReference type="EMBL" id="ML991776">
    <property type="protein sequence ID" value="KAF2238271.1"/>
    <property type="molecule type" value="Genomic_DNA"/>
</dbReference>
<evidence type="ECO:0008006" key="3">
    <source>
        <dbReference type="Google" id="ProtNLM"/>
    </source>
</evidence>
<dbReference type="InterPro" id="IPR050977">
    <property type="entry name" value="Fungal_Meroterpenoid_Isomerase"/>
</dbReference>
<dbReference type="SUPFAM" id="SSF54427">
    <property type="entry name" value="NTF2-like"/>
    <property type="match status" value="1"/>
</dbReference>
<dbReference type="InterPro" id="IPR032710">
    <property type="entry name" value="NTF2-like_dom_sf"/>
</dbReference>
<dbReference type="PANTHER" id="PTHR39598">
    <property type="entry name" value="AUSTINOL SYNTHESIS PROTEIN F-RELATED"/>
    <property type="match status" value="1"/>
</dbReference>
<organism evidence="1 2">
    <name type="scientific">Viridothelium virens</name>
    <name type="common">Speckled blister lichen</name>
    <name type="synonym">Trypethelium virens</name>
    <dbReference type="NCBI Taxonomy" id="1048519"/>
    <lineage>
        <taxon>Eukaryota</taxon>
        <taxon>Fungi</taxon>
        <taxon>Dikarya</taxon>
        <taxon>Ascomycota</taxon>
        <taxon>Pezizomycotina</taxon>
        <taxon>Dothideomycetes</taxon>
        <taxon>Dothideomycetes incertae sedis</taxon>
        <taxon>Trypetheliales</taxon>
        <taxon>Trypetheliaceae</taxon>
        <taxon>Viridothelium</taxon>
    </lineage>
</organism>
<accession>A0A6A6HJX8</accession>
<evidence type="ECO:0000313" key="2">
    <source>
        <dbReference type="Proteomes" id="UP000800092"/>
    </source>
</evidence>
<dbReference type="Gene3D" id="3.10.450.50">
    <property type="match status" value="1"/>
</dbReference>
<dbReference type="PANTHER" id="PTHR39598:SF1">
    <property type="entry name" value="AUSTINOID BIOSYNTHESIS CLUSTERS PROTEIN F-RELATED"/>
    <property type="match status" value="1"/>
</dbReference>